<evidence type="ECO:0000256" key="1">
    <source>
        <dbReference type="ARBA" id="ARBA00022801"/>
    </source>
</evidence>
<evidence type="ECO:0000313" key="3">
    <source>
        <dbReference type="Proteomes" id="UP001055658"/>
    </source>
</evidence>
<dbReference type="EMBL" id="CP092418">
    <property type="protein sequence ID" value="USD19642.1"/>
    <property type="molecule type" value="Genomic_DNA"/>
</dbReference>
<dbReference type="PANTHER" id="PTHR31793:SF37">
    <property type="entry name" value="ACYL-COA THIOESTER HYDROLASE YBGC"/>
    <property type="match status" value="1"/>
</dbReference>
<dbReference type="Proteomes" id="UP001055658">
    <property type="component" value="Chromosome"/>
</dbReference>
<dbReference type="PANTHER" id="PTHR31793">
    <property type="entry name" value="4-HYDROXYBENZOYL-COA THIOESTERASE FAMILY MEMBER"/>
    <property type="match status" value="1"/>
</dbReference>
<organism evidence="2 3">
    <name type="scientific">Microbulbifer variabilis</name>
    <dbReference type="NCBI Taxonomy" id="266805"/>
    <lineage>
        <taxon>Bacteria</taxon>
        <taxon>Pseudomonadati</taxon>
        <taxon>Pseudomonadota</taxon>
        <taxon>Gammaproteobacteria</taxon>
        <taxon>Cellvibrionales</taxon>
        <taxon>Microbulbiferaceae</taxon>
        <taxon>Microbulbifer</taxon>
    </lineage>
</organism>
<dbReference type="CDD" id="cd00586">
    <property type="entry name" value="4HBT"/>
    <property type="match status" value="1"/>
</dbReference>
<sequence length="141" mass="15961">MITIKRKVLFGDCDPEGIVYTPRFSNFALEATHEAMSILFDGPAIATMKKRGFLTPVRAFNLEFLSPVTWDQELQLKVSVHKVGNQSFTFLVQAYLNPDLLAFTATITYVTLSVETKQKITLPEWLRAALTEFNAQQTFNP</sequence>
<dbReference type="Gene3D" id="3.10.129.10">
    <property type="entry name" value="Hotdog Thioesterase"/>
    <property type="match status" value="1"/>
</dbReference>
<dbReference type="Pfam" id="PF13279">
    <property type="entry name" value="4HBT_2"/>
    <property type="match status" value="1"/>
</dbReference>
<name>A0ABY4V5U4_9GAMM</name>
<keyword evidence="3" id="KW-1185">Reference proteome</keyword>
<keyword evidence="1" id="KW-0378">Hydrolase</keyword>
<dbReference type="RefSeq" id="WP_252081741.1">
    <property type="nucleotide sequence ID" value="NZ_CP092418.1"/>
</dbReference>
<protein>
    <submittedName>
        <fullName evidence="2">Acyl-CoA thioesterase</fullName>
    </submittedName>
</protein>
<gene>
    <name evidence="2" type="ORF">MJO52_11160</name>
</gene>
<dbReference type="InterPro" id="IPR029069">
    <property type="entry name" value="HotDog_dom_sf"/>
</dbReference>
<proteinExistence type="predicted"/>
<evidence type="ECO:0000313" key="2">
    <source>
        <dbReference type="EMBL" id="USD19642.1"/>
    </source>
</evidence>
<accession>A0ABY4V5U4</accession>
<reference evidence="2" key="1">
    <citation type="submission" date="2022-02" db="EMBL/GenBank/DDBJ databases">
        <title>Coral-associated bacteria.</title>
        <authorList>
            <person name="Tang K."/>
            <person name="Wang X."/>
        </authorList>
    </citation>
    <scope>NUCLEOTIDE SEQUENCE</scope>
    <source>
        <strain evidence="2">SCSIO 43006</strain>
    </source>
</reference>
<dbReference type="SUPFAM" id="SSF54637">
    <property type="entry name" value="Thioesterase/thiol ester dehydrase-isomerase"/>
    <property type="match status" value="1"/>
</dbReference>
<dbReference type="InterPro" id="IPR050563">
    <property type="entry name" value="4-hydroxybenzoyl-CoA_TE"/>
</dbReference>